<dbReference type="GO" id="GO:0006412">
    <property type="term" value="P:translation"/>
    <property type="evidence" value="ECO:0007669"/>
    <property type="project" value="UniProtKB-UniRule"/>
</dbReference>
<dbReference type="InterPro" id="IPR018260">
    <property type="entry name" value="Ribosomal_uL22_CS"/>
</dbReference>
<evidence type="ECO:0000256" key="10">
    <source>
        <dbReference type="RuleBase" id="RU004006"/>
    </source>
</evidence>
<comment type="function">
    <text evidence="8">The globular domain of the protein is located near the polypeptide exit tunnel on the outside of the subunit, while an extended beta-hairpin is found that lines the wall of the exit tunnel in the center of the 70S ribosome.</text>
</comment>
<evidence type="ECO:0000256" key="2">
    <source>
        <dbReference type="ARBA" id="ARBA00022730"/>
    </source>
</evidence>
<reference evidence="12 13" key="1">
    <citation type="submission" date="2018-01" db="EMBL/GenBank/DDBJ databases">
        <title>Metagenomic assembled genomes from two thermal pools in the Uzon Caldera, Kamchatka, Russia.</title>
        <authorList>
            <person name="Wilkins L."/>
            <person name="Ettinger C."/>
        </authorList>
    </citation>
    <scope>NUCLEOTIDE SEQUENCE [LARGE SCALE GENOMIC DNA]</scope>
    <source>
        <strain evidence="12">ZAV-15</strain>
    </source>
</reference>
<evidence type="ECO:0000313" key="12">
    <source>
        <dbReference type="EMBL" id="PMP64289.1"/>
    </source>
</evidence>
<dbReference type="InterPro" id="IPR001063">
    <property type="entry name" value="Ribosomal_uL22"/>
</dbReference>
<dbReference type="HAMAP" id="MF_01331_B">
    <property type="entry name" value="Ribosomal_uL22_B"/>
    <property type="match status" value="1"/>
</dbReference>
<evidence type="ECO:0000256" key="9">
    <source>
        <dbReference type="RuleBase" id="RU004005"/>
    </source>
</evidence>
<dbReference type="FunFam" id="3.90.470.10:FF:000011">
    <property type="entry name" value="50S ribosomal protein L22"/>
    <property type="match status" value="1"/>
</dbReference>
<dbReference type="NCBIfam" id="TIGR01044">
    <property type="entry name" value="rplV_bact"/>
    <property type="match status" value="1"/>
</dbReference>
<comment type="function">
    <text evidence="8 11">This protein binds specifically to 23S rRNA; its binding is stimulated by other ribosomal proteins, e.g., L4, L17, and L20. It is important during the early stages of 50S assembly. It makes multiple contacts with different domains of the 23S rRNA in the assembled 50S subunit and ribosome.</text>
</comment>
<dbReference type="Proteomes" id="UP000235731">
    <property type="component" value="Unassembled WGS sequence"/>
</dbReference>
<proteinExistence type="inferred from homology"/>
<dbReference type="AlphaFoldDB" id="A0A2N7PL37"/>
<dbReference type="InterPro" id="IPR005727">
    <property type="entry name" value="Ribosomal_uL22_bac/chlpt-type"/>
</dbReference>
<protein>
    <recommendedName>
        <fullName evidence="7 8">Large ribosomal subunit protein uL22</fullName>
    </recommendedName>
</protein>
<comment type="caution">
    <text evidence="12">The sequence shown here is derived from an EMBL/GenBank/DDBJ whole genome shotgun (WGS) entry which is preliminary data.</text>
</comment>
<dbReference type="Gene3D" id="3.90.470.10">
    <property type="entry name" value="Ribosomal protein L22/L17"/>
    <property type="match status" value="1"/>
</dbReference>
<dbReference type="GO" id="GO:0022625">
    <property type="term" value="C:cytosolic large ribosomal subunit"/>
    <property type="evidence" value="ECO:0007669"/>
    <property type="project" value="TreeGrafter"/>
</dbReference>
<dbReference type="GO" id="GO:0019843">
    <property type="term" value="F:rRNA binding"/>
    <property type="evidence" value="ECO:0007669"/>
    <property type="project" value="UniProtKB-UniRule"/>
</dbReference>
<dbReference type="PANTHER" id="PTHR13501:SF8">
    <property type="entry name" value="LARGE RIBOSOMAL SUBUNIT PROTEIN UL22M"/>
    <property type="match status" value="1"/>
</dbReference>
<keyword evidence="4 8" id="KW-0689">Ribosomal protein</keyword>
<comment type="function">
    <text evidence="6">This protein binds specifically to 23S rRNA; its binding is stimulated by other ribosomal proteins, e.g. L4, L17, and L20. It is important during the early stages of 50S assembly. It makes multiple contacts with different domains of the 23S rRNA in the assembled 50S subunit and ribosome.</text>
</comment>
<evidence type="ECO:0000256" key="6">
    <source>
        <dbReference type="ARBA" id="ARBA00025084"/>
    </source>
</evidence>
<sequence>MRARATAKYILISPYKARLVIDLIRGKKVDEALNILENTPKKAARIIKKVLLSAVANAENNYEMDADKLYVAAAYVNEGPRLKRVWPRAWGRASRILRRMSHITIEVEEREEKRKGR</sequence>
<accession>A0A2N7PL37</accession>
<dbReference type="SUPFAM" id="SSF54843">
    <property type="entry name" value="Ribosomal protein L22"/>
    <property type="match status" value="1"/>
</dbReference>
<dbReference type="CDD" id="cd00336">
    <property type="entry name" value="Ribosomal_L22"/>
    <property type="match status" value="1"/>
</dbReference>
<evidence type="ECO:0000256" key="1">
    <source>
        <dbReference type="ARBA" id="ARBA00009451"/>
    </source>
</evidence>
<evidence type="ECO:0000256" key="4">
    <source>
        <dbReference type="ARBA" id="ARBA00022980"/>
    </source>
</evidence>
<dbReference type="InterPro" id="IPR047867">
    <property type="entry name" value="Ribosomal_uL22_bac/org-type"/>
</dbReference>
<dbReference type="EMBL" id="PNIE01000014">
    <property type="protein sequence ID" value="PMP64289.1"/>
    <property type="molecule type" value="Genomic_DNA"/>
</dbReference>
<evidence type="ECO:0000256" key="8">
    <source>
        <dbReference type="HAMAP-Rule" id="MF_01331"/>
    </source>
</evidence>
<evidence type="ECO:0000313" key="13">
    <source>
        <dbReference type="Proteomes" id="UP000235731"/>
    </source>
</evidence>
<dbReference type="GO" id="GO:0003735">
    <property type="term" value="F:structural constituent of ribosome"/>
    <property type="evidence" value="ECO:0007669"/>
    <property type="project" value="InterPro"/>
</dbReference>
<dbReference type="PANTHER" id="PTHR13501">
    <property type="entry name" value="CHLOROPLAST 50S RIBOSOMAL PROTEIN L22-RELATED"/>
    <property type="match status" value="1"/>
</dbReference>
<dbReference type="InterPro" id="IPR036394">
    <property type="entry name" value="Ribosomal_uL22_sf"/>
</dbReference>
<evidence type="ECO:0000256" key="7">
    <source>
        <dbReference type="ARBA" id="ARBA00035207"/>
    </source>
</evidence>
<gene>
    <name evidence="8" type="primary">rplV</name>
    <name evidence="12" type="ORF">C0197_00840</name>
</gene>
<evidence type="ECO:0000256" key="3">
    <source>
        <dbReference type="ARBA" id="ARBA00022884"/>
    </source>
</evidence>
<organism evidence="12 13">
    <name type="scientific">Caldimicrobium thiodismutans</name>
    <dbReference type="NCBI Taxonomy" id="1653476"/>
    <lineage>
        <taxon>Bacteria</taxon>
        <taxon>Pseudomonadati</taxon>
        <taxon>Thermodesulfobacteriota</taxon>
        <taxon>Thermodesulfobacteria</taxon>
        <taxon>Thermodesulfobacteriales</taxon>
        <taxon>Thermodesulfobacteriaceae</taxon>
        <taxon>Caldimicrobium</taxon>
    </lineage>
</organism>
<keyword evidence="5 8" id="KW-0687">Ribonucleoprotein</keyword>
<keyword evidence="2 8" id="KW-0699">rRNA-binding</keyword>
<dbReference type="Pfam" id="PF00237">
    <property type="entry name" value="Ribosomal_L22"/>
    <property type="match status" value="1"/>
</dbReference>
<name>A0A2N7PL37_9BACT</name>
<comment type="subunit">
    <text evidence="8 10">Part of the 50S ribosomal subunit.</text>
</comment>
<keyword evidence="3 8" id="KW-0694">RNA-binding</keyword>
<evidence type="ECO:0000256" key="11">
    <source>
        <dbReference type="RuleBase" id="RU004008"/>
    </source>
</evidence>
<dbReference type="PROSITE" id="PS00464">
    <property type="entry name" value="RIBOSOMAL_L22"/>
    <property type="match status" value="1"/>
</dbReference>
<comment type="similarity">
    <text evidence="1 8 9">Belongs to the universal ribosomal protein uL22 family.</text>
</comment>
<evidence type="ECO:0000256" key="5">
    <source>
        <dbReference type="ARBA" id="ARBA00023274"/>
    </source>
</evidence>